<dbReference type="EMBL" id="MDHJ01000001">
    <property type="protein sequence ID" value="OUE07366.1"/>
    <property type="molecule type" value="Genomic_DNA"/>
</dbReference>
<name>A0A251XPD7_9MICO</name>
<sequence>MIRTAGGRRLPLTALAVVIAAGTALAGAVPAQAATAPAPVAGTTGSTTAAAIRVPAPVVQPYGFDYSAGSKFHGLATVDLTGIDDPSGLTYEYQLDRTGTWTPLSFSGYVSGDDEIYVPASAGTHLLSMRVVGTVDGVPVVGAASAPIEVRAVGGTLEYTPEVVVDGPSVTFRWDVLEALNGFTAEESDVFTQVDDGPLVPVDVTGSLTVSPGYGKRVGFDLVFGPTPTAWRYVHVDGITADAPGARPFTSTPLPSIVGTVEYGSTLSVRTGTWKPAATAYEYQWFRDGERIPGATHATRKVDGYDIGHRLTVSVRGSRDGYVAAVRTSGPTKVVAQPVITAGTPRITGNPVVGRTLTAQPGIWKPASLELGYQWKRDGKAIPGATARTYTLTEADRGHTVTAIVSAVIYTYDNQARASAGVKVR</sequence>
<gene>
    <name evidence="2" type="ORF">CMsap09_00360</name>
</gene>
<keyword evidence="1" id="KW-0732">Signal</keyword>
<evidence type="ECO:0000313" key="2">
    <source>
        <dbReference type="EMBL" id="OUE07366.1"/>
    </source>
</evidence>
<proteinExistence type="predicted"/>
<feature type="signal peptide" evidence="1">
    <location>
        <begin position="1"/>
        <end position="33"/>
    </location>
</feature>
<dbReference type="Proteomes" id="UP000195106">
    <property type="component" value="Unassembled WGS sequence"/>
</dbReference>
<evidence type="ECO:0000313" key="3">
    <source>
        <dbReference type="Proteomes" id="UP000195106"/>
    </source>
</evidence>
<dbReference type="InterPro" id="IPR006311">
    <property type="entry name" value="TAT_signal"/>
</dbReference>
<dbReference type="AlphaFoldDB" id="A0A251XPD7"/>
<dbReference type="PROSITE" id="PS51318">
    <property type="entry name" value="TAT"/>
    <property type="match status" value="1"/>
</dbReference>
<protein>
    <submittedName>
        <fullName evidence="2">Uncharacterized protein</fullName>
    </submittedName>
</protein>
<feature type="chain" id="PRO_5012716188" evidence="1">
    <location>
        <begin position="34"/>
        <end position="425"/>
    </location>
</feature>
<dbReference type="Gene3D" id="2.60.40.2700">
    <property type="match status" value="2"/>
</dbReference>
<reference evidence="2 3" key="1">
    <citation type="submission" date="2016-08" db="EMBL/GenBank/DDBJ databases">
        <title>Genome sequence of Clavibacter michiganensis spp. strain CASJ009.</title>
        <authorList>
            <person name="Thapa S.P."/>
            <person name="Coaker G."/>
        </authorList>
    </citation>
    <scope>NUCLEOTIDE SEQUENCE [LARGE SCALE GENOMIC DNA]</scope>
    <source>
        <strain evidence="2">CASJ009</strain>
    </source>
</reference>
<comment type="caution">
    <text evidence="2">The sequence shown here is derived from an EMBL/GenBank/DDBJ whole genome shotgun (WGS) entry which is preliminary data.</text>
</comment>
<accession>A0A251XPD7</accession>
<organism evidence="2 3">
    <name type="scientific">Clavibacter michiganensis</name>
    <dbReference type="NCBI Taxonomy" id="28447"/>
    <lineage>
        <taxon>Bacteria</taxon>
        <taxon>Bacillati</taxon>
        <taxon>Actinomycetota</taxon>
        <taxon>Actinomycetes</taxon>
        <taxon>Micrococcales</taxon>
        <taxon>Microbacteriaceae</taxon>
        <taxon>Clavibacter</taxon>
    </lineage>
</organism>
<evidence type="ECO:0000256" key="1">
    <source>
        <dbReference type="SAM" id="SignalP"/>
    </source>
</evidence>